<protein>
    <submittedName>
        <fullName evidence="1">Beta-1,3-N-Acetylglucosaminyltransferase family protein</fullName>
    </submittedName>
</protein>
<keyword evidence="2" id="KW-1185">Reference proteome</keyword>
<name>A0ACC1X9Z1_MELAZ</name>
<sequence length="123" mass="13718">MASVQFILYATLFLALISEGMSQQRCPVETISIEQQETGRIVKGKTEYQVIVINICDCPQKNVTLDCDGFQTVEDPDPAIFTKTEASCVLLHGKKVVPSIEVDFTYAWDEEYPFYLLSAAPAC</sequence>
<gene>
    <name evidence="1" type="ORF">OWV82_017897</name>
</gene>
<organism evidence="1 2">
    <name type="scientific">Melia azedarach</name>
    <name type="common">Chinaberry tree</name>
    <dbReference type="NCBI Taxonomy" id="155640"/>
    <lineage>
        <taxon>Eukaryota</taxon>
        <taxon>Viridiplantae</taxon>
        <taxon>Streptophyta</taxon>
        <taxon>Embryophyta</taxon>
        <taxon>Tracheophyta</taxon>
        <taxon>Spermatophyta</taxon>
        <taxon>Magnoliopsida</taxon>
        <taxon>eudicotyledons</taxon>
        <taxon>Gunneridae</taxon>
        <taxon>Pentapetalae</taxon>
        <taxon>rosids</taxon>
        <taxon>malvids</taxon>
        <taxon>Sapindales</taxon>
        <taxon>Meliaceae</taxon>
        <taxon>Melia</taxon>
    </lineage>
</organism>
<reference evidence="1 2" key="1">
    <citation type="journal article" date="2023" name="Science">
        <title>Complex scaffold remodeling in plant triterpene biosynthesis.</title>
        <authorList>
            <person name="De La Pena R."/>
            <person name="Hodgson H."/>
            <person name="Liu J.C."/>
            <person name="Stephenson M.J."/>
            <person name="Martin A.C."/>
            <person name="Owen C."/>
            <person name="Harkess A."/>
            <person name="Leebens-Mack J."/>
            <person name="Jimenez L.E."/>
            <person name="Osbourn A."/>
            <person name="Sattely E.S."/>
        </authorList>
    </citation>
    <scope>NUCLEOTIDE SEQUENCE [LARGE SCALE GENOMIC DNA]</scope>
    <source>
        <strain evidence="2">cv. JPN11</strain>
        <tissue evidence="1">Leaf</tissue>
    </source>
</reference>
<dbReference type="EMBL" id="CM051403">
    <property type="protein sequence ID" value="KAJ4707847.1"/>
    <property type="molecule type" value="Genomic_DNA"/>
</dbReference>
<proteinExistence type="predicted"/>
<evidence type="ECO:0000313" key="1">
    <source>
        <dbReference type="EMBL" id="KAJ4707847.1"/>
    </source>
</evidence>
<comment type="caution">
    <text evidence="1">The sequence shown here is derived from an EMBL/GenBank/DDBJ whole genome shotgun (WGS) entry which is preliminary data.</text>
</comment>
<accession>A0ACC1X9Z1</accession>
<evidence type="ECO:0000313" key="2">
    <source>
        <dbReference type="Proteomes" id="UP001164539"/>
    </source>
</evidence>
<dbReference type="Proteomes" id="UP001164539">
    <property type="component" value="Chromosome 10"/>
</dbReference>